<organism evidence="2 3">
    <name type="scientific">Panagrellus redivivus</name>
    <name type="common">Microworm</name>
    <dbReference type="NCBI Taxonomy" id="6233"/>
    <lineage>
        <taxon>Eukaryota</taxon>
        <taxon>Metazoa</taxon>
        <taxon>Ecdysozoa</taxon>
        <taxon>Nematoda</taxon>
        <taxon>Chromadorea</taxon>
        <taxon>Rhabditida</taxon>
        <taxon>Tylenchina</taxon>
        <taxon>Panagrolaimomorpha</taxon>
        <taxon>Panagrolaimoidea</taxon>
        <taxon>Panagrolaimidae</taxon>
        <taxon>Panagrellus</taxon>
    </lineage>
</organism>
<evidence type="ECO:0000256" key="1">
    <source>
        <dbReference type="SAM" id="MobiDB-lite"/>
    </source>
</evidence>
<dbReference type="Proteomes" id="UP000492821">
    <property type="component" value="Unassembled WGS sequence"/>
</dbReference>
<protein>
    <submittedName>
        <fullName evidence="3">C2 domain-containing protein</fullName>
    </submittedName>
</protein>
<keyword evidence="2" id="KW-1185">Reference proteome</keyword>
<feature type="region of interest" description="Disordered" evidence="1">
    <location>
        <begin position="124"/>
        <end position="149"/>
    </location>
</feature>
<accession>A0A7E4VC57</accession>
<sequence length="169" mass="18908">MVSLKWDSQYEINVTKPTCHRLQQCYSSAEQEDGKPLLMQSLKELLIIKKARFPDLGLVQLDSGPDCSVELGLVQLDSGPDRSAELGLVQLDSGPDVLPWLDKVWKDLKNIKLQKVQVQSRSPRLKAMHAHTRAKSNLNSAPRRLSPRPIYGPSRSAAVTLIAAFYFTL</sequence>
<evidence type="ECO:0000313" key="2">
    <source>
        <dbReference type="Proteomes" id="UP000492821"/>
    </source>
</evidence>
<dbReference type="AlphaFoldDB" id="A0A7E4VC57"/>
<evidence type="ECO:0000313" key="3">
    <source>
        <dbReference type="WBParaSite" id="Pan_g18665.t1"/>
    </source>
</evidence>
<feature type="compositionally biased region" description="Basic residues" evidence="1">
    <location>
        <begin position="124"/>
        <end position="134"/>
    </location>
</feature>
<reference evidence="3" key="2">
    <citation type="submission" date="2020-10" db="UniProtKB">
        <authorList>
            <consortium name="WormBaseParasite"/>
        </authorList>
    </citation>
    <scope>IDENTIFICATION</scope>
</reference>
<reference evidence="2" key="1">
    <citation type="journal article" date="2013" name="Genetics">
        <title>The draft genome and transcriptome of Panagrellus redivivus are shaped by the harsh demands of a free-living lifestyle.</title>
        <authorList>
            <person name="Srinivasan J."/>
            <person name="Dillman A.R."/>
            <person name="Macchietto M.G."/>
            <person name="Heikkinen L."/>
            <person name="Lakso M."/>
            <person name="Fracchia K.M."/>
            <person name="Antoshechkin I."/>
            <person name="Mortazavi A."/>
            <person name="Wong G."/>
            <person name="Sternberg P.W."/>
        </authorList>
    </citation>
    <scope>NUCLEOTIDE SEQUENCE [LARGE SCALE GENOMIC DNA]</scope>
    <source>
        <strain evidence="2">MT8872</strain>
    </source>
</reference>
<name>A0A7E4VC57_PANRE</name>
<proteinExistence type="predicted"/>
<dbReference type="WBParaSite" id="Pan_g18665.t1">
    <property type="protein sequence ID" value="Pan_g18665.t1"/>
    <property type="gene ID" value="Pan_g18665"/>
</dbReference>